<feature type="compositionally biased region" description="Basic and acidic residues" evidence="2">
    <location>
        <begin position="515"/>
        <end position="551"/>
    </location>
</feature>
<dbReference type="AlphaFoldDB" id="A0AAW2W4P8"/>
<sequence>MPEARWGSVPTSGSKHGNILDDPFVVLESSSTPGPSSGVFTDPLEEIGKLSKSKSARVEPSSGSPGTFDDLDPLSTIGKSAPSSSPGREIPLFTQPSTAPPPSRPPPPVPRQGSRSETGSFSSSLRKKGNDYSSPLHYSQRSQSPKPVRAAAKGPPVSQFDELEDFAMGRSRNNFDETADLHSGVETNPFSSAAASAAAMKDAMDKAEAKFRQAKEVREREYAKVARNKESGQLEKDEQDGQEREFRESQERLERERIQKEEEEREQRRLERERLRDIEREKARQAVERATREARERAAADARERAAAEARLRAERAAVEKVNAEARERAERAAVQRAQAEARERAAAEAKERAEKAAAEARERTAAAEAKEKEMRDKAAVARAEAEARRRAERAAVERAAAEARERAAAEARERAAAAAKMNQQKNDNDLESFFSMGRASSAPRARANTTDSLFDQQFQNKGGSEAAKRTTSSSSGASSNIKKASSTTNFDDLSSIFGAAPSSGEFQEFEGETEERRRARLDRHQRTQERAAKALAEKNQRDLQAQREQEERHRIAETLDIEIKRWAAGKEGNLRALLSTLQYVLWPECGWQPVSLTDLITGASVKKVYRKATLCIHPDKVQQKGATLQQKYIAEKVFDLLKVWNSDKTWTNLS</sequence>
<feature type="compositionally biased region" description="Low complexity" evidence="2">
    <location>
        <begin position="111"/>
        <end position="124"/>
    </location>
</feature>
<feature type="compositionally biased region" description="Low complexity" evidence="2">
    <location>
        <begin position="470"/>
        <end position="487"/>
    </location>
</feature>
<feature type="compositionally biased region" description="Polar residues" evidence="2">
    <location>
        <begin position="131"/>
        <end position="145"/>
    </location>
</feature>
<comment type="caution">
    <text evidence="3">The sequence shown here is derived from an EMBL/GenBank/DDBJ whole genome shotgun (WGS) entry which is preliminary data.</text>
</comment>
<dbReference type="Gene3D" id="1.10.287.110">
    <property type="entry name" value="DnaJ domain"/>
    <property type="match status" value="1"/>
</dbReference>
<feature type="compositionally biased region" description="Basic and acidic residues" evidence="2">
    <location>
        <begin position="218"/>
        <end position="416"/>
    </location>
</feature>
<feature type="region of interest" description="Disordered" evidence="2">
    <location>
        <begin position="1"/>
        <end position="187"/>
    </location>
</feature>
<dbReference type="EMBL" id="JACGWJ010000002">
    <property type="protein sequence ID" value="KAL0436648.1"/>
    <property type="molecule type" value="Genomic_DNA"/>
</dbReference>
<evidence type="ECO:0000313" key="3">
    <source>
        <dbReference type="EMBL" id="KAL0436648.1"/>
    </source>
</evidence>
<dbReference type="GO" id="GO:0072583">
    <property type="term" value="P:clathrin-dependent endocytosis"/>
    <property type="evidence" value="ECO:0007669"/>
    <property type="project" value="TreeGrafter"/>
</dbReference>
<evidence type="ECO:0000256" key="2">
    <source>
        <dbReference type="SAM" id="MobiDB-lite"/>
    </source>
</evidence>
<protein>
    <submittedName>
        <fullName evidence="3">Auxilin-related protein 2</fullName>
    </submittedName>
</protein>
<dbReference type="InterPro" id="IPR036869">
    <property type="entry name" value="J_dom_sf"/>
</dbReference>
<evidence type="ECO:0000256" key="1">
    <source>
        <dbReference type="ARBA" id="ARBA00023054"/>
    </source>
</evidence>
<dbReference type="SUPFAM" id="SSF46565">
    <property type="entry name" value="Chaperone J-domain"/>
    <property type="match status" value="1"/>
</dbReference>
<dbReference type="PANTHER" id="PTHR23172:SF19">
    <property type="entry name" value="J DOMAIN-CONTAINING PROTEIN"/>
    <property type="match status" value="1"/>
</dbReference>
<accession>A0AAW2W4P8</accession>
<feature type="compositionally biased region" description="Pro residues" evidence="2">
    <location>
        <begin position="98"/>
        <end position="110"/>
    </location>
</feature>
<feature type="compositionally biased region" description="Polar residues" evidence="2">
    <location>
        <begin position="28"/>
        <end position="39"/>
    </location>
</feature>
<feature type="region of interest" description="Disordered" evidence="2">
    <location>
        <begin position="218"/>
        <end position="551"/>
    </location>
</feature>
<name>A0AAW2W4P8_SESRA</name>
<gene>
    <name evidence="3" type="ORF">Sradi_0372700</name>
</gene>
<keyword evidence="1" id="KW-0175">Coiled coil</keyword>
<dbReference type="FunFam" id="1.10.287.110:FF:000009">
    <property type="entry name" value="Auxilin-related protein 1"/>
    <property type="match status" value="1"/>
</dbReference>
<reference evidence="3" key="1">
    <citation type="submission" date="2020-06" db="EMBL/GenBank/DDBJ databases">
        <authorList>
            <person name="Li T."/>
            <person name="Hu X."/>
            <person name="Zhang T."/>
            <person name="Song X."/>
            <person name="Zhang H."/>
            <person name="Dai N."/>
            <person name="Sheng W."/>
            <person name="Hou X."/>
            <person name="Wei L."/>
        </authorList>
    </citation>
    <scope>NUCLEOTIDE SEQUENCE</scope>
    <source>
        <strain evidence="3">G02</strain>
        <tissue evidence="3">Leaf</tissue>
    </source>
</reference>
<dbReference type="GO" id="GO:0072318">
    <property type="term" value="P:clathrin coat disassembly"/>
    <property type="evidence" value="ECO:0007669"/>
    <property type="project" value="TreeGrafter"/>
</dbReference>
<dbReference type="PANTHER" id="PTHR23172">
    <property type="entry name" value="AUXILIN/CYCLIN G-ASSOCIATED KINASE-RELATED"/>
    <property type="match status" value="1"/>
</dbReference>
<dbReference type="GO" id="GO:0031982">
    <property type="term" value="C:vesicle"/>
    <property type="evidence" value="ECO:0007669"/>
    <property type="project" value="TreeGrafter"/>
</dbReference>
<reference evidence="3" key="2">
    <citation type="journal article" date="2024" name="Plant">
        <title>Genomic evolution and insights into agronomic trait innovations of Sesamum species.</title>
        <authorList>
            <person name="Miao H."/>
            <person name="Wang L."/>
            <person name="Qu L."/>
            <person name="Liu H."/>
            <person name="Sun Y."/>
            <person name="Le M."/>
            <person name="Wang Q."/>
            <person name="Wei S."/>
            <person name="Zheng Y."/>
            <person name="Lin W."/>
            <person name="Duan Y."/>
            <person name="Cao H."/>
            <person name="Xiong S."/>
            <person name="Wang X."/>
            <person name="Wei L."/>
            <person name="Li C."/>
            <person name="Ma Q."/>
            <person name="Ju M."/>
            <person name="Zhao R."/>
            <person name="Li G."/>
            <person name="Mu C."/>
            <person name="Tian Q."/>
            <person name="Mei H."/>
            <person name="Zhang T."/>
            <person name="Gao T."/>
            <person name="Zhang H."/>
        </authorList>
    </citation>
    <scope>NUCLEOTIDE SEQUENCE</scope>
    <source>
        <strain evidence="3">G02</strain>
    </source>
</reference>
<dbReference type="GO" id="GO:0030276">
    <property type="term" value="F:clathrin binding"/>
    <property type="evidence" value="ECO:0007669"/>
    <property type="project" value="TreeGrafter"/>
</dbReference>
<feature type="compositionally biased region" description="Polar residues" evidence="2">
    <location>
        <begin position="77"/>
        <end position="86"/>
    </location>
</feature>
<feature type="compositionally biased region" description="Polar residues" evidence="2">
    <location>
        <begin position="448"/>
        <end position="463"/>
    </location>
</feature>
<organism evidence="3">
    <name type="scientific">Sesamum radiatum</name>
    <name type="common">Black benniseed</name>
    <dbReference type="NCBI Taxonomy" id="300843"/>
    <lineage>
        <taxon>Eukaryota</taxon>
        <taxon>Viridiplantae</taxon>
        <taxon>Streptophyta</taxon>
        <taxon>Embryophyta</taxon>
        <taxon>Tracheophyta</taxon>
        <taxon>Spermatophyta</taxon>
        <taxon>Magnoliopsida</taxon>
        <taxon>eudicotyledons</taxon>
        <taxon>Gunneridae</taxon>
        <taxon>Pentapetalae</taxon>
        <taxon>asterids</taxon>
        <taxon>lamiids</taxon>
        <taxon>Lamiales</taxon>
        <taxon>Pedaliaceae</taxon>
        <taxon>Sesamum</taxon>
    </lineage>
</organism>
<proteinExistence type="predicted"/>
<dbReference type="GO" id="GO:0005737">
    <property type="term" value="C:cytoplasm"/>
    <property type="evidence" value="ECO:0007669"/>
    <property type="project" value="TreeGrafter"/>
</dbReference>